<dbReference type="PANTHER" id="PTHR43798:SF14">
    <property type="entry name" value="SERINE HYDROLASE-LIKE PROTEIN DDB_G0286239"/>
    <property type="match status" value="1"/>
</dbReference>
<feature type="domain" description="AB hydrolase-1" evidence="3">
    <location>
        <begin position="27"/>
        <end position="168"/>
    </location>
</feature>
<evidence type="ECO:0000256" key="1">
    <source>
        <dbReference type="ARBA" id="ARBA00008645"/>
    </source>
</evidence>
<dbReference type="InterPro" id="IPR029058">
    <property type="entry name" value="AB_hydrolase_fold"/>
</dbReference>
<dbReference type="SUPFAM" id="SSF53474">
    <property type="entry name" value="alpha/beta-Hydrolases"/>
    <property type="match status" value="1"/>
</dbReference>
<dbReference type="PRINTS" id="PR00111">
    <property type="entry name" value="ABHYDROLASE"/>
</dbReference>
<dbReference type="PANTHER" id="PTHR43798">
    <property type="entry name" value="MONOACYLGLYCEROL LIPASE"/>
    <property type="match status" value="1"/>
</dbReference>
<comment type="caution">
    <text evidence="4">The sequence shown here is derived from an EMBL/GenBank/DDBJ whole genome shotgun (WGS) entry which is preliminary data.</text>
</comment>
<dbReference type="InterPro" id="IPR000073">
    <property type="entry name" value="AB_hydrolase_1"/>
</dbReference>
<evidence type="ECO:0000259" key="3">
    <source>
        <dbReference type="Pfam" id="PF00561"/>
    </source>
</evidence>
<evidence type="ECO:0000313" key="5">
    <source>
        <dbReference type="Proteomes" id="UP000027318"/>
    </source>
</evidence>
<sequence length="288" mass="31066">MIPVERQFSLPHIQLSGLSWGEPTSEPVLALHGWLDNAASFYRLAPLLQPRYVLAPDLAGHGRSAHRPSGTPYYIWDHLIDLLALLDALELSRVHLVGHSMGAGIAALLAAVAPERVGSVVLLDGLAPLTTPAEQSPAQMAQALRQRTRLPGRLQRVYAHRDEAVMARANSRFPVPLDAAQQLAARALSETETGWQWHTDPCLVLPSVLRLTEAQVSEFLKVIRAPVCLCLAERGIATAQTHQLAQCVEGIQVECLPGGHHFHLEQASVAAVAASVNRHLSADGSVGV</sequence>
<reference evidence="4 5" key="1">
    <citation type="journal article" date="2005" name="Int. J. Syst. Evol. Microbiol.">
        <title>Nitrincola lacisaponensis gen. nov., sp. nov., a novel alkaliphilic bacterium isolated from an alkaline, saline lake.</title>
        <authorList>
            <person name="Dimitriu P.A."/>
            <person name="Shukla S.K."/>
            <person name="Conradt J."/>
            <person name="Marquez M.C."/>
            <person name="Ventosa A."/>
            <person name="Maglia A."/>
            <person name="Peyton B.M."/>
            <person name="Pinkart H.C."/>
            <person name="Mormile M.R."/>
        </authorList>
    </citation>
    <scope>NUCLEOTIDE SEQUENCE [LARGE SCALE GENOMIC DNA]</scope>
    <source>
        <strain evidence="4 5">4CA</strain>
    </source>
</reference>
<name>A0A063Y080_9GAMM</name>
<dbReference type="EMBL" id="JMSZ01000042">
    <property type="protein sequence ID" value="KDE38570.1"/>
    <property type="molecule type" value="Genomic_DNA"/>
</dbReference>
<dbReference type="STRING" id="267850.ADINL_3025"/>
<proteinExistence type="inferred from homology"/>
<dbReference type="GO" id="GO:0016787">
    <property type="term" value="F:hydrolase activity"/>
    <property type="evidence" value="ECO:0007669"/>
    <property type="project" value="UniProtKB-KW"/>
</dbReference>
<dbReference type="GO" id="GO:0016020">
    <property type="term" value="C:membrane"/>
    <property type="evidence" value="ECO:0007669"/>
    <property type="project" value="TreeGrafter"/>
</dbReference>
<organism evidence="4 5">
    <name type="scientific">Nitrincola lacisaponensis</name>
    <dbReference type="NCBI Taxonomy" id="267850"/>
    <lineage>
        <taxon>Bacteria</taxon>
        <taxon>Pseudomonadati</taxon>
        <taxon>Pseudomonadota</taxon>
        <taxon>Gammaproteobacteria</taxon>
        <taxon>Oceanospirillales</taxon>
        <taxon>Oceanospirillaceae</taxon>
        <taxon>Nitrincola</taxon>
    </lineage>
</organism>
<dbReference type="AlphaFoldDB" id="A0A063Y080"/>
<dbReference type="Gene3D" id="3.40.50.1820">
    <property type="entry name" value="alpha/beta hydrolase"/>
    <property type="match status" value="1"/>
</dbReference>
<evidence type="ECO:0000313" key="4">
    <source>
        <dbReference type="EMBL" id="KDE38570.1"/>
    </source>
</evidence>
<keyword evidence="5" id="KW-1185">Reference proteome</keyword>
<gene>
    <name evidence="4" type="ORF">ADINL_3025</name>
</gene>
<accession>A0A063Y080</accession>
<keyword evidence="2 4" id="KW-0378">Hydrolase</keyword>
<evidence type="ECO:0000256" key="2">
    <source>
        <dbReference type="ARBA" id="ARBA00022801"/>
    </source>
</evidence>
<dbReference type="InterPro" id="IPR050266">
    <property type="entry name" value="AB_hydrolase_sf"/>
</dbReference>
<dbReference type="Pfam" id="PF00561">
    <property type="entry name" value="Abhydrolase_1"/>
    <property type="match status" value="1"/>
</dbReference>
<dbReference type="RefSeq" id="WP_036549917.1">
    <property type="nucleotide sequence ID" value="NZ_JBKBNO010000003.1"/>
</dbReference>
<dbReference type="Proteomes" id="UP000027318">
    <property type="component" value="Unassembled WGS sequence"/>
</dbReference>
<protein>
    <submittedName>
        <fullName evidence="4">Hydrolase, alpha/beta fold family</fullName>
    </submittedName>
</protein>
<comment type="similarity">
    <text evidence="1">Belongs to the AB hydrolase superfamily.</text>
</comment>